<dbReference type="SUPFAM" id="SSF56112">
    <property type="entry name" value="Protein kinase-like (PK-like)"/>
    <property type="match status" value="1"/>
</dbReference>
<evidence type="ECO:0000259" key="1">
    <source>
        <dbReference type="PROSITE" id="PS50011"/>
    </source>
</evidence>
<name>A0A409VT72_9AGAR</name>
<dbReference type="GO" id="GO:0004672">
    <property type="term" value="F:protein kinase activity"/>
    <property type="evidence" value="ECO:0007669"/>
    <property type="project" value="InterPro"/>
</dbReference>
<keyword evidence="3" id="KW-1185">Reference proteome</keyword>
<reference evidence="2 3" key="1">
    <citation type="journal article" date="2018" name="Evol. Lett.">
        <title>Horizontal gene cluster transfer increased hallucinogenic mushroom diversity.</title>
        <authorList>
            <person name="Reynolds H.T."/>
            <person name="Vijayakumar V."/>
            <person name="Gluck-Thaler E."/>
            <person name="Korotkin H.B."/>
            <person name="Matheny P.B."/>
            <person name="Slot J.C."/>
        </authorList>
    </citation>
    <scope>NUCLEOTIDE SEQUENCE [LARGE SCALE GENOMIC DNA]</scope>
    <source>
        <strain evidence="2 3">SRW20</strain>
    </source>
</reference>
<dbReference type="GO" id="GO:0005524">
    <property type="term" value="F:ATP binding"/>
    <property type="evidence" value="ECO:0007669"/>
    <property type="project" value="InterPro"/>
</dbReference>
<dbReference type="EMBL" id="NHYE01005572">
    <property type="protein sequence ID" value="PPQ69462.1"/>
    <property type="molecule type" value="Genomic_DNA"/>
</dbReference>
<evidence type="ECO:0000313" key="2">
    <source>
        <dbReference type="EMBL" id="PPQ69462.1"/>
    </source>
</evidence>
<dbReference type="Gene3D" id="1.10.510.10">
    <property type="entry name" value="Transferase(Phosphotransferase) domain 1"/>
    <property type="match status" value="1"/>
</dbReference>
<dbReference type="Proteomes" id="UP000284706">
    <property type="component" value="Unassembled WGS sequence"/>
</dbReference>
<dbReference type="PROSITE" id="PS50011">
    <property type="entry name" value="PROTEIN_KINASE_DOM"/>
    <property type="match status" value="1"/>
</dbReference>
<dbReference type="InParanoid" id="A0A409VT72"/>
<feature type="domain" description="Protein kinase" evidence="1">
    <location>
        <begin position="1"/>
        <end position="106"/>
    </location>
</feature>
<dbReference type="InterPro" id="IPR000719">
    <property type="entry name" value="Prot_kinase_dom"/>
</dbReference>
<gene>
    <name evidence="2" type="ORF">CVT26_002872</name>
</gene>
<accession>A0A409VT72</accession>
<protein>
    <recommendedName>
        <fullName evidence="1">Protein kinase domain-containing protein</fullName>
    </recommendedName>
</protein>
<sequence>MPQGRSSCGTDRVISDIKSGLEFLRKLGLVHDDINPRNIMLRGDGHAVIIDFDSCTAVGGKSRGGTPGWSRNPRIAEFDNDEYGLELVIKYMHGEYDGQDFEAFGF</sequence>
<comment type="caution">
    <text evidence="2">The sequence shown here is derived from an EMBL/GenBank/DDBJ whole genome shotgun (WGS) entry which is preliminary data.</text>
</comment>
<dbReference type="InterPro" id="IPR011009">
    <property type="entry name" value="Kinase-like_dom_sf"/>
</dbReference>
<organism evidence="2 3">
    <name type="scientific">Gymnopilus dilepis</name>
    <dbReference type="NCBI Taxonomy" id="231916"/>
    <lineage>
        <taxon>Eukaryota</taxon>
        <taxon>Fungi</taxon>
        <taxon>Dikarya</taxon>
        <taxon>Basidiomycota</taxon>
        <taxon>Agaricomycotina</taxon>
        <taxon>Agaricomycetes</taxon>
        <taxon>Agaricomycetidae</taxon>
        <taxon>Agaricales</taxon>
        <taxon>Agaricineae</taxon>
        <taxon>Hymenogastraceae</taxon>
        <taxon>Gymnopilus</taxon>
    </lineage>
</organism>
<dbReference type="Pfam" id="PF00069">
    <property type="entry name" value="Pkinase"/>
    <property type="match status" value="1"/>
</dbReference>
<evidence type="ECO:0000313" key="3">
    <source>
        <dbReference type="Proteomes" id="UP000284706"/>
    </source>
</evidence>
<proteinExistence type="predicted"/>
<dbReference type="AlphaFoldDB" id="A0A409VT72"/>
<dbReference type="OrthoDB" id="4062651at2759"/>